<feature type="compositionally biased region" description="Polar residues" evidence="2">
    <location>
        <begin position="365"/>
        <end position="394"/>
    </location>
</feature>
<dbReference type="Pfam" id="PF11500">
    <property type="entry name" value="Cut12"/>
    <property type="match status" value="1"/>
</dbReference>
<gene>
    <name evidence="4" type="ORF">FH972_023486</name>
</gene>
<keyword evidence="5" id="KW-1185">Reference proteome</keyword>
<evidence type="ECO:0000313" key="4">
    <source>
        <dbReference type="EMBL" id="KAB8349459.1"/>
    </source>
</evidence>
<feature type="coiled-coil region" evidence="1">
    <location>
        <begin position="254"/>
        <end position="281"/>
    </location>
</feature>
<dbReference type="InterPro" id="IPR021589">
    <property type="entry name" value="Cut12"/>
</dbReference>
<accession>A0A5N6KVU4</accession>
<keyword evidence="1" id="KW-0175">Coiled coil</keyword>
<feature type="compositionally biased region" description="Basic and acidic residues" evidence="2">
    <location>
        <begin position="415"/>
        <end position="427"/>
    </location>
</feature>
<feature type="domain" description="Spindle pole body-associated protein cut12" evidence="3">
    <location>
        <begin position="161"/>
        <end position="284"/>
    </location>
</feature>
<sequence>MALSAISSTLYPSIIMVLDWLSGGGPPTPRGQGDDNLFLRMYNGNLHHDASADILDPPETPAHLFPLRAFRQVLFGTPKLIESAPEPPARIESARDRSVHKTAATVPRRRSAEHIQTQVVKDDDPSPVKRPGILLTPGTGGQRRKTVTFGDRRSSVPLDTSDDTQDEDRTKFQQALLDRRGADVHQVALGIQGASSNTSQDDMTLDVAAPRSTSGRYWKNEYESFSKKSAAELRKLLKKEQIAKKYAKHKDSEARELAQDLQNESRKVAQLEAQVKDFVAKLSRATSGIAGSNRDSAKNCNCTQTGTHDLKAQVDRLQDHNNTLSAELAQLKKENEAYRKSINKPSDTLQCGQKGGLEPLRRPTCATQQSPYSENLITLSNCPTVSRQPGSSRGTPGRQKFDPPSDIWADSSVIGRDRSTGDPRKESTSLPRKNPRSPLQPRTANREALRVQPKSSTLSSDRREAARRRLEEKRRARSGGIVPP</sequence>
<evidence type="ECO:0000259" key="3">
    <source>
        <dbReference type="Pfam" id="PF11500"/>
    </source>
</evidence>
<feature type="compositionally biased region" description="Basic and acidic residues" evidence="2">
    <location>
        <begin position="460"/>
        <end position="474"/>
    </location>
</feature>
<feature type="region of interest" description="Disordered" evidence="2">
    <location>
        <begin position="85"/>
        <end position="168"/>
    </location>
</feature>
<dbReference type="OrthoDB" id="5383703at2759"/>
<protein>
    <recommendedName>
        <fullName evidence="3">Spindle pole body-associated protein cut12 domain-containing protein</fullName>
    </recommendedName>
</protein>
<evidence type="ECO:0000313" key="5">
    <source>
        <dbReference type="Proteomes" id="UP000327013"/>
    </source>
</evidence>
<dbReference type="AlphaFoldDB" id="A0A5N6KVU4"/>
<evidence type="ECO:0000256" key="1">
    <source>
        <dbReference type="SAM" id="Coils"/>
    </source>
</evidence>
<dbReference type="Proteomes" id="UP000327013">
    <property type="component" value="Unassembled WGS sequence"/>
</dbReference>
<evidence type="ECO:0000256" key="2">
    <source>
        <dbReference type="SAM" id="MobiDB-lite"/>
    </source>
</evidence>
<organism evidence="4 5">
    <name type="scientific">Carpinus fangiana</name>
    <dbReference type="NCBI Taxonomy" id="176857"/>
    <lineage>
        <taxon>Eukaryota</taxon>
        <taxon>Viridiplantae</taxon>
        <taxon>Streptophyta</taxon>
        <taxon>Embryophyta</taxon>
        <taxon>Tracheophyta</taxon>
        <taxon>Spermatophyta</taxon>
        <taxon>Magnoliopsida</taxon>
        <taxon>eudicotyledons</taxon>
        <taxon>Gunneridae</taxon>
        <taxon>Pentapetalae</taxon>
        <taxon>rosids</taxon>
        <taxon>fabids</taxon>
        <taxon>Fagales</taxon>
        <taxon>Betulaceae</taxon>
        <taxon>Carpinus</taxon>
    </lineage>
</organism>
<reference evidence="4 5" key="1">
    <citation type="submission" date="2019-06" db="EMBL/GenBank/DDBJ databases">
        <title>A chromosomal-level reference genome of Carpinus fangiana (Coryloideae, Betulaceae).</title>
        <authorList>
            <person name="Yang X."/>
            <person name="Wang Z."/>
            <person name="Zhang L."/>
            <person name="Hao G."/>
            <person name="Liu J."/>
            <person name="Yang Y."/>
        </authorList>
    </citation>
    <scope>NUCLEOTIDE SEQUENCE [LARGE SCALE GENOMIC DNA]</scope>
    <source>
        <strain evidence="4">Cfa_2016G</strain>
        <tissue evidence="4">Leaf</tissue>
    </source>
</reference>
<name>A0A5N6KVU4_9ROSI</name>
<comment type="caution">
    <text evidence="4">The sequence shown here is derived from an EMBL/GenBank/DDBJ whole genome shotgun (WGS) entry which is preliminary data.</text>
</comment>
<feature type="region of interest" description="Disordered" evidence="2">
    <location>
        <begin position="340"/>
        <end position="484"/>
    </location>
</feature>
<proteinExistence type="predicted"/>
<dbReference type="EMBL" id="VIBQ01000014">
    <property type="protein sequence ID" value="KAB8349459.1"/>
    <property type="molecule type" value="Genomic_DNA"/>
</dbReference>